<evidence type="ECO:0000313" key="2">
    <source>
        <dbReference type="Proteomes" id="UP000071065"/>
    </source>
</evidence>
<accession>A0A142BF78</accession>
<organism evidence="1 2">
    <name type="scientific">Endozoicomonas montiporae CL-33</name>
    <dbReference type="NCBI Taxonomy" id="570277"/>
    <lineage>
        <taxon>Bacteria</taxon>
        <taxon>Pseudomonadati</taxon>
        <taxon>Pseudomonadota</taxon>
        <taxon>Gammaproteobacteria</taxon>
        <taxon>Oceanospirillales</taxon>
        <taxon>Endozoicomonadaceae</taxon>
        <taxon>Endozoicomonas</taxon>
    </lineage>
</organism>
<gene>
    <name evidence="1" type="ORF">EZMO1_3413</name>
</gene>
<dbReference type="EMBL" id="CP013251">
    <property type="protein sequence ID" value="AMO57404.1"/>
    <property type="molecule type" value="Genomic_DNA"/>
</dbReference>
<dbReference type="RefSeq" id="WP_160174078.1">
    <property type="nucleotide sequence ID" value="NZ_CP013251.1"/>
</dbReference>
<sequence>MAITSKFKAKDIREHLEATGMKGRNITFLDDFSKEQITPCVSIVVTSSDF</sequence>
<dbReference type="Proteomes" id="UP000071065">
    <property type="component" value="Chromosome"/>
</dbReference>
<proteinExistence type="predicted"/>
<dbReference type="KEGG" id="emp:EZMO1_3413"/>
<reference evidence="1 2" key="1">
    <citation type="journal article" date="2016" name="Front. Microbiol.">
        <title>Genomic Insight into the Host-Endosymbiont Relationship of Endozoicomonas montiporae CL-33(T) with its Coral Host.</title>
        <authorList>
            <person name="Ding J.-Y."/>
            <person name="Shiu J.-H."/>
            <person name="Chen W.-M."/>
            <person name="Chiang Y.-R."/>
            <person name="Tang S.-L."/>
        </authorList>
    </citation>
    <scope>NUCLEOTIDE SEQUENCE [LARGE SCALE GENOMIC DNA]</scope>
    <source>
        <strain evidence="1 2">CL-33</strain>
    </source>
</reference>
<dbReference type="PATRIC" id="fig|570277.3.peg.3672"/>
<evidence type="ECO:0000313" key="1">
    <source>
        <dbReference type="EMBL" id="AMO57404.1"/>
    </source>
</evidence>
<name>A0A142BF78_9GAMM</name>
<dbReference type="AlphaFoldDB" id="A0A142BF78"/>
<protein>
    <submittedName>
        <fullName evidence="1">Uncharacterized protein</fullName>
    </submittedName>
</protein>